<feature type="compositionally biased region" description="Basic residues" evidence="1">
    <location>
        <begin position="148"/>
        <end position="157"/>
    </location>
</feature>
<dbReference type="EMBL" id="UYRT01094515">
    <property type="protein sequence ID" value="VDN39653.1"/>
    <property type="molecule type" value="Genomic_DNA"/>
</dbReference>
<feature type="region of interest" description="Disordered" evidence="1">
    <location>
        <begin position="141"/>
        <end position="239"/>
    </location>
</feature>
<dbReference type="InterPro" id="IPR040155">
    <property type="entry name" value="CEBPZ/Mak21-like"/>
</dbReference>
<dbReference type="Proteomes" id="UP000271098">
    <property type="component" value="Unassembled WGS sequence"/>
</dbReference>
<dbReference type="PANTHER" id="PTHR12048">
    <property type="entry name" value="CCAAT-BINDING FACTOR-RELATED"/>
    <property type="match status" value="1"/>
</dbReference>
<dbReference type="PANTHER" id="PTHR12048:SF0">
    <property type="entry name" value="CCAAT_ENHANCER-BINDING PROTEIN ZETA"/>
    <property type="match status" value="1"/>
</dbReference>
<accession>A0A183EML6</accession>
<reference evidence="4" key="1">
    <citation type="submission" date="2016-06" db="UniProtKB">
        <authorList>
            <consortium name="WormBaseParasite"/>
        </authorList>
    </citation>
    <scope>IDENTIFICATION</scope>
</reference>
<feature type="compositionally biased region" description="Basic residues" evidence="1">
    <location>
        <begin position="265"/>
        <end position="284"/>
    </location>
</feature>
<dbReference type="OrthoDB" id="28947at2759"/>
<feature type="compositionally biased region" description="Acidic residues" evidence="1">
    <location>
        <begin position="161"/>
        <end position="216"/>
    </location>
</feature>
<organism evidence="4">
    <name type="scientific">Gongylonema pulchrum</name>
    <dbReference type="NCBI Taxonomy" id="637853"/>
    <lineage>
        <taxon>Eukaryota</taxon>
        <taxon>Metazoa</taxon>
        <taxon>Ecdysozoa</taxon>
        <taxon>Nematoda</taxon>
        <taxon>Chromadorea</taxon>
        <taxon>Rhabditida</taxon>
        <taxon>Spirurina</taxon>
        <taxon>Spiruromorpha</taxon>
        <taxon>Spiruroidea</taxon>
        <taxon>Gongylonematidae</taxon>
        <taxon>Gongylonema</taxon>
    </lineage>
</organism>
<evidence type="ECO:0000313" key="4">
    <source>
        <dbReference type="WBParaSite" id="GPUH_0002223401-mRNA-1"/>
    </source>
</evidence>
<gene>
    <name evidence="2" type="ORF">GPUH_LOCUS22206</name>
</gene>
<dbReference type="GO" id="GO:0005634">
    <property type="term" value="C:nucleus"/>
    <property type="evidence" value="ECO:0007669"/>
    <property type="project" value="TreeGrafter"/>
</dbReference>
<name>A0A183EML6_9BILA</name>
<evidence type="ECO:0000313" key="2">
    <source>
        <dbReference type="EMBL" id="VDN39653.1"/>
    </source>
</evidence>
<feature type="region of interest" description="Disordered" evidence="1">
    <location>
        <begin position="256"/>
        <end position="284"/>
    </location>
</feature>
<dbReference type="WBParaSite" id="GPUH_0002223401-mRNA-1">
    <property type="protein sequence ID" value="GPUH_0002223401-mRNA-1"/>
    <property type="gene ID" value="GPUH_0002223401"/>
</dbReference>
<dbReference type="AlphaFoldDB" id="A0A183EML6"/>
<evidence type="ECO:0000256" key="1">
    <source>
        <dbReference type="SAM" id="MobiDB-lite"/>
    </source>
</evidence>
<proteinExistence type="predicted"/>
<reference evidence="2 3" key="2">
    <citation type="submission" date="2018-11" db="EMBL/GenBank/DDBJ databases">
        <authorList>
            <consortium name="Pathogen Informatics"/>
        </authorList>
    </citation>
    <scope>NUCLEOTIDE SEQUENCE [LARGE SCALE GENOMIC DNA]</scope>
</reference>
<keyword evidence="3" id="KW-1185">Reference proteome</keyword>
<protein>
    <submittedName>
        <fullName evidence="4">NUC153 domain-containing protein</fullName>
    </submittedName>
</protein>
<evidence type="ECO:0000313" key="3">
    <source>
        <dbReference type="Proteomes" id="UP000271098"/>
    </source>
</evidence>
<sequence length="284" mass="32974">MSIAKGIPVRYDGDPLNDFTQMRFLDRFVFRNPKTKGTDNAKVYRRKVYDPHGIRKLPVTSKEYAEKNRNEIPIDERFLHRFASVKMNMKKERKGEVAHDIYGGDDDGSDVESVDSDEFDLLLSRFEGGGRMEVSDVEFAKEFSSEKKKNRTGRKRPFNSDTEEDEEDGNTPDQDEEREDWSEDAIDEEEERDDDDEDIDDEDGDDDNSEGSEDDFDVRRDKNGDSSDGNSDEDFAGRLDFVEDAERSADKFAAALEEEGDESTKKKKKSKKKRYQHFKNRRKH</sequence>